<keyword evidence="1" id="KW-0687">Ribonucleoprotein</keyword>
<organism evidence="1 2">
    <name type="scientific">Ajellomyces capsulatus (strain H88)</name>
    <name type="common">Darling's disease fungus</name>
    <name type="synonym">Histoplasma capsulatum</name>
    <dbReference type="NCBI Taxonomy" id="544711"/>
    <lineage>
        <taxon>Eukaryota</taxon>
        <taxon>Fungi</taxon>
        <taxon>Dikarya</taxon>
        <taxon>Ascomycota</taxon>
        <taxon>Pezizomycotina</taxon>
        <taxon>Eurotiomycetes</taxon>
        <taxon>Eurotiomycetidae</taxon>
        <taxon>Onygenales</taxon>
        <taxon>Ajellomycetaceae</taxon>
        <taxon>Histoplasma</taxon>
    </lineage>
</organism>
<proteinExistence type="predicted"/>
<evidence type="ECO:0000313" key="1">
    <source>
        <dbReference type="EMBL" id="QSS57472.1"/>
    </source>
</evidence>
<dbReference type="VEuPathDB" id="FungiDB:I7I53_11663"/>
<name>A0A8A1LZ80_AJEC8</name>
<sequence length="137" mass="14919">MFPNSTESIGLSHRSGKNDPGFGETSWFRWSEYACAFTRVFRGILSYPARVVNGAGVIWGCIPGIGEWRRSVSITIAPKSGKSSIAFGCGNSVGISGTDWAIIFGALCRWSYSPASGSDSIIFMQGTLEQRYRCLVF</sequence>
<evidence type="ECO:0000313" key="2">
    <source>
        <dbReference type="Proteomes" id="UP000663419"/>
    </source>
</evidence>
<dbReference type="GO" id="GO:0005840">
    <property type="term" value="C:ribosome"/>
    <property type="evidence" value="ECO:0007669"/>
    <property type="project" value="UniProtKB-KW"/>
</dbReference>
<dbReference type="EMBL" id="CP069107">
    <property type="protein sequence ID" value="QSS57472.1"/>
    <property type="molecule type" value="Genomic_DNA"/>
</dbReference>
<protein>
    <submittedName>
        <fullName evidence="1">Mitochondrial 37S ribosomal protein YmS-T</fullName>
    </submittedName>
</protein>
<dbReference type="Proteomes" id="UP000663419">
    <property type="component" value="Chromosome 6"/>
</dbReference>
<keyword evidence="1" id="KW-0689">Ribosomal protein</keyword>
<accession>A0A8A1LZ80</accession>
<gene>
    <name evidence="1" type="ORF">I7I53_11663</name>
</gene>
<reference evidence="1" key="1">
    <citation type="submission" date="2021-01" db="EMBL/GenBank/DDBJ databases">
        <title>Chromosome-level genome assembly of a human fungal pathogen reveals clustering of transcriptionally co-regulated genes.</title>
        <authorList>
            <person name="Voorhies M."/>
            <person name="Cohen S."/>
            <person name="Shea T.P."/>
            <person name="Petrus S."/>
            <person name="Munoz J.F."/>
            <person name="Poplawski S."/>
            <person name="Goldman W.E."/>
            <person name="Michael T."/>
            <person name="Cuomo C.A."/>
            <person name="Sil A."/>
            <person name="Beyhan S."/>
        </authorList>
    </citation>
    <scope>NUCLEOTIDE SEQUENCE</scope>
    <source>
        <strain evidence="1">H88</strain>
    </source>
</reference>
<dbReference type="AlphaFoldDB" id="A0A8A1LZ80"/>